<evidence type="ECO:0000313" key="3">
    <source>
        <dbReference type="Proteomes" id="UP000265566"/>
    </source>
</evidence>
<gene>
    <name evidence="1" type="ORF">MtrDRAFT_AC149130g3v2</name>
    <name evidence="2" type="ORF">MtrunA17_Chr2g0298421</name>
</gene>
<name>Q2HUQ4_MEDTR</name>
<reference evidence="1" key="2">
    <citation type="submission" date="2007-03" db="EMBL/GenBank/DDBJ databases">
        <authorList>
            <consortium name="The International Medicago Genome Annotation Group"/>
        </authorList>
    </citation>
    <scope>NUCLEOTIDE SEQUENCE</scope>
</reference>
<reference evidence="2" key="4">
    <citation type="journal article" date="2018" name="Nat. Plants">
        <title>Whole-genome landscape of Medicago truncatula symbiotic genes.</title>
        <authorList>
            <person name="Pecrix Y."/>
            <person name="Gamas P."/>
            <person name="Carrere S."/>
        </authorList>
    </citation>
    <scope>NUCLEOTIDE SEQUENCE</scope>
    <source>
        <tissue evidence="2">Leaves</tissue>
    </source>
</reference>
<proteinExistence type="predicted"/>
<organism evidence="1">
    <name type="scientific">Medicago truncatula</name>
    <name type="common">Barrel medic</name>
    <name type="synonym">Medicago tribuloides</name>
    <dbReference type="NCBI Taxonomy" id="3880"/>
    <lineage>
        <taxon>Eukaryota</taxon>
        <taxon>Viridiplantae</taxon>
        <taxon>Streptophyta</taxon>
        <taxon>Embryophyta</taxon>
        <taxon>Tracheophyta</taxon>
        <taxon>Spermatophyta</taxon>
        <taxon>Magnoliopsida</taxon>
        <taxon>eudicotyledons</taxon>
        <taxon>Gunneridae</taxon>
        <taxon>Pentapetalae</taxon>
        <taxon>rosids</taxon>
        <taxon>fabids</taxon>
        <taxon>Fabales</taxon>
        <taxon>Fabaceae</taxon>
        <taxon>Papilionoideae</taxon>
        <taxon>50 kb inversion clade</taxon>
        <taxon>NPAAA clade</taxon>
        <taxon>Hologalegina</taxon>
        <taxon>IRL clade</taxon>
        <taxon>Trifolieae</taxon>
        <taxon>Medicago</taxon>
    </lineage>
</organism>
<dbReference type="Proteomes" id="UP000265566">
    <property type="component" value="Chromosome 2"/>
</dbReference>
<evidence type="ECO:0000313" key="2">
    <source>
        <dbReference type="EMBL" id="RHN73433.1"/>
    </source>
</evidence>
<protein>
    <submittedName>
        <fullName evidence="1">Uncharacterized protein</fullName>
    </submittedName>
</protein>
<accession>Q2HUQ4</accession>
<reference evidence="3" key="3">
    <citation type="journal article" date="2018" name="Nat. Plants">
        <title>Whole-genome landscape of Medicago truncatula symbiotic genes.</title>
        <authorList>
            <person name="Pecrix Y."/>
            <person name="Staton S.E."/>
            <person name="Sallet E."/>
            <person name="Lelandais-Briere C."/>
            <person name="Moreau S."/>
            <person name="Carrere S."/>
            <person name="Blein T."/>
            <person name="Jardinaud M.F."/>
            <person name="Latrasse D."/>
            <person name="Zouine M."/>
            <person name="Zahm M."/>
            <person name="Kreplak J."/>
            <person name="Mayjonade B."/>
            <person name="Satge C."/>
            <person name="Perez M."/>
            <person name="Cauet S."/>
            <person name="Marande W."/>
            <person name="Chantry-Darmon C."/>
            <person name="Lopez-Roques C."/>
            <person name="Bouchez O."/>
            <person name="Berard A."/>
            <person name="Debelle F."/>
            <person name="Munos S."/>
            <person name="Bendahmane A."/>
            <person name="Berges H."/>
            <person name="Niebel A."/>
            <person name="Buitink J."/>
            <person name="Frugier F."/>
            <person name="Benhamed M."/>
            <person name="Crespi M."/>
            <person name="Gouzy J."/>
            <person name="Gamas P."/>
        </authorList>
    </citation>
    <scope>NUCLEOTIDE SEQUENCE [LARGE SCALE GENOMIC DNA]</scope>
    <source>
        <strain evidence="3">cv. Jemalong A17</strain>
    </source>
</reference>
<dbReference type="Gramene" id="rna9245">
    <property type="protein sequence ID" value="RHN73433.1"/>
    <property type="gene ID" value="gene9245"/>
</dbReference>
<dbReference type="EMBL" id="AC149130">
    <property type="protein sequence ID" value="ABD28609.1"/>
    <property type="molecule type" value="Genomic_DNA"/>
</dbReference>
<dbReference type="AlphaFoldDB" id="Q2HUQ4"/>
<sequence>MNGQWEWNRAAKKCGSSRGHVGQSGCEVGMSECHIDDHGLLFPRGSCALASIGFFFPSPLFPPPLFPSDNGWSHWYNLPPSP</sequence>
<evidence type="ECO:0000313" key="1">
    <source>
        <dbReference type="EMBL" id="ABD28609.1"/>
    </source>
</evidence>
<dbReference type="EMBL" id="PSQE01000002">
    <property type="protein sequence ID" value="RHN73433.1"/>
    <property type="molecule type" value="Genomic_DNA"/>
</dbReference>
<reference evidence="1" key="1">
    <citation type="submission" date="2004-07" db="EMBL/GenBank/DDBJ databases">
        <authorList>
            <person name="Town C.D."/>
        </authorList>
    </citation>
    <scope>NUCLEOTIDE SEQUENCE</scope>
</reference>